<dbReference type="PANTHER" id="PTHR43280">
    <property type="entry name" value="ARAC-FAMILY TRANSCRIPTIONAL REGULATOR"/>
    <property type="match status" value="1"/>
</dbReference>
<proteinExistence type="predicted"/>
<name>A0A3A9AM92_9FIRM</name>
<dbReference type="InterPro" id="IPR020449">
    <property type="entry name" value="Tscrpt_reg_AraC-type_HTH"/>
</dbReference>
<dbReference type="EMBL" id="RAYQ01000005">
    <property type="protein sequence ID" value="RKI92448.1"/>
    <property type="molecule type" value="Genomic_DNA"/>
</dbReference>
<dbReference type="InterPro" id="IPR018060">
    <property type="entry name" value="HTH_AraC"/>
</dbReference>
<dbReference type="Pfam" id="PF02311">
    <property type="entry name" value="AraC_binding"/>
    <property type="match status" value="1"/>
</dbReference>
<feature type="domain" description="HTH araC/xylS-type" evidence="4">
    <location>
        <begin position="201"/>
        <end position="299"/>
    </location>
</feature>
<keyword evidence="6" id="KW-1185">Reference proteome</keyword>
<dbReference type="GO" id="GO:0003700">
    <property type="term" value="F:DNA-binding transcription factor activity"/>
    <property type="evidence" value="ECO:0007669"/>
    <property type="project" value="InterPro"/>
</dbReference>
<dbReference type="Proteomes" id="UP000280696">
    <property type="component" value="Unassembled WGS sequence"/>
</dbReference>
<dbReference type="InterPro" id="IPR018062">
    <property type="entry name" value="HTH_AraC-typ_CS"/>
</dbReference>
<keyword evidence="2" id="KW-0238">DNA-binding</keyword>
<sequence length="302" mass="34108">MRISMIRYGPDMYLNDQRQEVLHDASPLFGLLANETSTQKHSVHSLYIPPHWHRELEIFLLLDGSVRISVGDGLYKLQRGEGCFINSGALHSFQFSEEPVWFRSLLFDPGIVAGAPGSLFDTVYMRPLLEDGPAFLSFGKNPEDAEFFKAFEEAFCLCREEPAGYEFAVRWALSRISLLTKKKGGVISSRKVTDDAQDRMKNMLHWVEEHLGEAVTTKDIAQQGNICPRACQKAFQRYLHCSPTEYLQRRRIFAAAKRLSITDTPVTEIAMESGFSSPSYFSKCFKAEIGSSPTAYRAAAKK</sequence>
<dbReference type="PROSITE" id="PS00041">
    <property type="entry name" value="HTH_ARAC_FAMILY_1"/>
    <property type="match status" value="1"/>
</dbReference>
<gene>
    <name evidence="5" type="ORF">D7V94_07200</name>
</gene>
<evidence type="ECO:0000313" key="5">
    <source>
        <dbReference type="EMBL" id="RKI92448.1"/>
    </source>
</evidence>
<dbReference type="PRINTS" id="PR00032">
    <property type="entry name" value="HTHARAC"/>
</dbReference>
<keyword evidence="3" id="KW-0804">Transcription</keyword>
<dbReference type="Gene3D" id="1.10.10.60">
    <property type="entry name" value="Homeodomain-like"/>
    <property type="match status" value="2"/>
</dbReference>
<dbReference type="InterPro" id="IPR011051">
    <property type="entry name" value="RmlC_Cupin_sf"/>
</dbReference>
<dbReference type="AlphaFoldDB" id="A0A3A9AM92"/>
<dbReference type="Gene3D" id="2.60.120.10">
    <property type="entry name" value="Jelly Rolls"/>
    <property type="match status" value="1"/>
</dbReference>
<dbReference type="PROSITE" id="PS01124">
    <property type="entry name" value="HTH_ARAC_FAMILY_2"/>
    <property type="match status" value="1"/>
</dbReference>
<dbReference type="InterPro" id="IPR014710">
    <property type="entry name" value="RmlC-like_jellyroll"/>
</dbReference>
<dbReference type="PANTHER" id="PTHR43280:SF2">
    <property type="entry name" value="HTH-TYPE TRANSCRIPTIONAL REGULATOR EXSA"/>
    <property type="match status" value="1"/>
</dbReference>
<accession>A0A3A9AM92</accession>
<dbReference type="GO" id="GO:0043565">
    <property type="term" value="F:sequence-specific DNA binding"/>
    <property type="evidence" value="ECO:0007669"/>
    <property type="project" value="InterPro"/>
</dbReference>
<dbReference type="CDD" id="cd02208">
    <property type="entry name" value="cupin_RmlC-like"/>
    <property type="match status" value="1"/>
</dbReference>
<dbReference type="SUPFAM" id="SSF51182">
    <property type="entry name" value="RmlC-like cupins"/>
    <property type="match status" value="1"/>
</dbReference>
<keyword evidence="1" id="KW-0805">Transcription regulation</keyword>
<dbReference type="OrthoDB" id="9778008at2"/>
<dbReference type="InterPro" id="IPR003313">
    <property type="entry name" value="AraC-bd"/>
</dbReference>
<dbReference type="Pfam" id="PF12833">
    <property type="entry name" value="HTH_18"/>
    <property type="match status" value="1"/>
</dbReference>
<dbReference type="SMART" id="SM00342">
    <property type="entry name" value="HTH_ARAC"/>
    <property type="match status" value="1"/>
</dbReference>
<organism evidence="5 6">
    <name type="scientific">Parablautia intestinalis</name>
    <dbReference type="NCBI Taxonomy" id="2320100"/>
    <lineage>
        <taxon>Bacteria</taxon>
        <taxon>Bacillati</taxon>
        <taxon>Bacillota</taxon>
        <taxon>Clostridia</taxon>
        <taxon>Lachnospirales</taxon>
        <taxon>Lachnospiraceae</taxon>
        <taxon>Parablautia</taxon>
    </lineage>
</organism>
<reference evidence="5 6" key="1">
    <citation type="submission" date="2018-09" db="EMBL/GenBank/DDBJ databases">
        <title>Murine metabolic-syndrome-specific gut microbial biobank.</title>
        <authorList>
            <person name="Liu C."/>
        </authorList>
    </citation>
    <scope>NUCLEOTIDE SEQUENCE [LARGE SCALE GENOMIC DNA]</scope>
    <source>
        <strain evidence="5 6">0.1xD8-82</strain>
    </source>
</reference>
<protein>
    <submittedName>
        <fullName evidence="5">AraC family transcriptional regulator</fullName>
    </submittedName>
</protein>
<dbReference type="SUPFAM" id="SSF46689">
    <property type="entry name" value="Homeodomain-like"/>
    <property type="match status" value="2"/>
</dbReference>
<evidence type="ECO:0000313" key="6">
    <source>
        <dbReference type="Proteomes" id="UP000280696"/>
    </source>
</evidence>
<dbReference type="InterPro" id="IPR009057">
    <property type="entry name" value="Homeodomain-like_sf"/>
</dbReference>
<evidence type="ECO:0000256" key="3">
    <source>
        <dbReference type="ARBA" id="ARBA00023163"/>
    </source>
</evidence>
<evidence type="ECO:0000259" key="4">
    <source>
        <dbReference type="PROSITE" id="PS01124"/>
    </source>
</evidence>
<evidence type="ECO:0000256" key="2">
    <source>
        <dbReference type="ARBA" id="ARBA00023125"/>
    </source>
</evidence>
<evidence type="ECO:0000256" key="1">
    <source>
        <dbReference type="ARBA" id="ARBA00023015"/>
    </source>
</evidence>
<comment type="caution">
    <text evidence="5">The sequence shown here is derived from an EMBL/GenBank/DDBJ whole genome shotgun (WGS) entry which is preliminary data.</text>
</comment>